<feature type="coiled-coil region" evidence="1">
    <location>
        <begin position="54"/>
        <end position="81"/>
    </location>
</feature>
<keyword evidence="3" id="KW-1185">Reference proteome</keyword>
<sequence length="142" mass="16827">MFNHIAQIGDLYYHVNIAQQYHLSQILVLEAKLKKFEEAKETHFQVMCTASKHNQENLQEIAKLKKENQELHASHKNEINKIQASYKSEVKKLHMLHKKELKSIEKKSRDSAILEFLNSQDYKDCMEKHLVDYGISPEFEDW</sequence>
<gene>
    <name evidence="2" type="ORF">ACH5RR_015227</name>
</gene>
<protein>
    <submittedName>
        <fullName evidence="2">Uncharacterized protein</fullName>
    </submittedName>
</protein>
<keyword evidence="1" id="KW-0175">Coiled coil</keyword>
<accession>A0ABD2ZXV0</accession>
<dbReference type="AlphaFoldDB" id="A0ABD2ZXV0"/>
<reference evidence="2 3" key="1">
    <citation type="submission" date="2024-11" db="EMBL/GenBank/DDBJ databases">
        <title>A near-complete genome assembly of Cinchona calisaya.</title>
        <authorList>
            <person name="Lian D.C."/>
            <person name="Zhao X.W."/>
            <person name="Wei L."/>
        </authorList>
    </citation>
    <scope>NUCLEOTIDE SEQUENCE [LARGE SCALE GENOMIC DNA]</scope>
    <source>
        <tissue evidence="2">Nenye</tissue>
    </source>
</reference>
<comment type="caution">
    <text evidence="2">The sequence shown here is derived from an EMBL/GenBank/DDBJ whole genome shotgun (WGS) entry which is preliminary data.</text>
</comment>
<organism evidence="2 3">
    <name type="scientific">Cinchona calisaya</name>
    <dbReference type="NCBI Taxonomy" id="153742"/>
    <lineage>
        <taxon>Eukaryota</taxon>
        <taxon>Viridiplantae</taxon>
        <taxon>Streptophyta</taxon>
        <taxon>Embryophyta</taxon>
        <taxon>Tracheophyta</taxon>
        <taxon>Spermatophyta</taxon>
        <taxon>Magnoliopsida</taxon>
        <taxon>eudicotyledons</taxon>
        <taxon>Gunneridae</taxon>
        <taxon>Pentapetalae</taxon>
        <taxon>asterids</taxon>
        <taxon>lamiids</taxon>
        <taxon>Gentianales</taxon>
        <taxon>Rubiaceae</taxon>
        <taxon>Cinchonoideae</taxon>
        <taxon>Cinchoneae</taxon>
        <taxon>Cinchona</taxon>
    </lineage>
</organism>
<proteinExistence type="predicted"/>
<evidence type="ECO:0000313" key="3">
    <source>
        <dbReference type="Proteomes" id="UP001630127"/>
    </source>
</evidence>
<name>A0ABD2ZXV0_9GENT</name>
<evidence type="ECO:0000256" key="1">
    <source>
        <dbReference type="SAM" id="Coils"/>
    </source>
</evidence>
<evidence type="ECO:0000313" key="2">
    <source>
        <dbReference type="EMBL" id="KAL3522393.1"/>
    </source>
</evidence>
<dbReference type="Proteomes" id="UP001630127">
    <property type="component" value="Unassembled WGS sequence"/>
</dbReference>
<dbReference type="EMBL" id="JBJUIK010000007">
    <property type="protein sequence ID" value="KAL3522393.1"/>
    <property type="molecule type" value="Genomic_DNA"/>
</dbReference>